<dbReference type="Gene3D" id="3.30.420.40">
    <property type="match status" value="2"/>
</dbReference>
<dbReference type="STRING" id="555500.I215_10143"/>
<dbReference type="SUPFAM" id="SSF53067">
    <property type="entry name" value="Actin-like ATPase domain"/>
    <property type="match status" value="2"/>
</dbReference>
<proteinExistence type="predicted"/>
<protein>
    <recommendedName>
        <fullName evidence="3">N-acetylglucosamine kinase</fullName>
    </recommendedName>
</protein>
<dbReference type="PATRIC" id="fig|555500.3.peg.2095"/>
<sequence length="287" mass="33223">MILIVDSGATKADWIALDEHGNKLFVTKTLGLSPEVLTKEIIRERLTNNFELYKHRKEVTQLFFYGAGCGTERMRKFLGDIFKEYFTSARIKVKEDTYAAIYATVDPDQQAIVCILGTGSNCSYWDGKELFQKVTSLGYILMDDCSGNYFGRQLLRDYYYHKIPEKLASKFSDEYDLDEDSIKNSLYKEPNPNTYLATFARFLIQNKDEEYSQVLIRKGMQLFIDNAISQYEQAKEVPIHFIGSIAYYLQDELQQVFKDNGLNLGKVLRRPIDGLVDYHKSILFDDE</sequence>
<dbReference type="AlphaFoldDB" id="K2QJN7"/>
<organism evidence="1 2">
    <name type="scientific">Galbibacter marinus</name>
    <dbReference type="NCBI Taxonomy" id="555500"/>
    <lineage>
        <taxon>Bacteria</taxon>
        <taxon>Pseudomonadati</taxon>
        <taxon>Bacteroidota</taxon>
        <taxon>Flavobacteriia</taxon>
        <taxon>Flavobacteriales</taxon>
        <taxon>Flavobacteriaceae</taxon>
        <taxon>Galbibacter</taxon>
    </lineage>
</organism>
<reference evidence="1 2" key="1">
    <citation type="journal article" date="2012" name="J. Bacteriol.">
        <title>Genome Sequence of Galbibacter marinum Type Strain ck-I2-15.</title>
        <authorList>
            <person name="Lai Q."/>
            <person name="Li C."/>
            <person name="Shao Z."/>
        </authorList>
    </citation>
    <scope>NUCLEOTIDE SEQUENCE [LARGE SCALE GENOMIC DNA]</scope>
    <source>
        <strain evidence="2">ck-I2-15</strain>
    </source>
</reference>
<dbReference type="Proteomes" id="UP000007364">
    <property type="component" value="Unassembled WGS sequence"/>
</dbReference>
<dbReference type="EMBL" id="AMSG01000013">
    <property type="protein sequence ID" value="EKF54922.1"/>
    <property type="molecule type" value="Genomic_DNA"/>
</dbReference>
<evidence type="ECO:0000313" key="2">
    <source>
        <dbReference type="Proteomes" id="UP000007364"/>
    </source>
</evidence>
<gene>
    <name evidence="1" type="ORF">I215_10143</name>
</gene>
<dbReference type="CDD" id="cd24079">
    <property type="entry name" value="ASKHA_NBD_PG1100-like"/>
    <property type="match status" value="1"/>
</dbReference>
<accession>K2QJN7</accession>
<name>K2QJN7_9FLAO</name>
<dbReference type="eggNOG" id="COG2971">
    <property type="taxonomic scope" value="Bacteria"/>
</dbReference>
<dbReference type="InterPro" id="IPR043129">
    <property type="entry name" value="ATPase_NBD"/>
</dbReference>
<dbReference type="OrthoDB" id="871343at2"/>
<evidence type="ECO:0000313" key="1">
    <source>
        <dbReference type="EMBL" id="EKF54922.1"/>
    </source>
</evidence>
<keyword evidence="2" id="KW-1185">Reference proteome</keyword>
<comment type="caution">
    <text evidence="1">The sequence shown here is derived from an EMBL/GenBank/DDBJ whole genome shotgun (WGS) entry which is preliminary data.</text>
</comment>
<dbReference type="Gene3D" id="1.10.720.160">
    <property type="match status" value="1"/>
</dbReference>
<dbReference type="RefSeq" id="WP_008991871.1">
    <property type="nucleotide sequence ID" value="NZ_AMSG01000013.1"/>
</dbReference>
<evidence type="ECO:0008006" key="3">
    <source>
        <dbReference type="Google" id="ProtNLM"/>
    </source>
</evidence>